<accession>A0A016URQ1</accession>
<keyword evidence="2" id="KW-1185">Reference proteome</keyword>
<protein>
    <submittedName>
        <fullName evidence="1">Uncharacterized protein</fullName>
    </submittedName>
</protein>
<sequence>MTKPGRRKIASKHDEVKIEVREKNLLYRVFLDDKTVDNWRQYLVAKKAAKKAVAATKATPYENINKQLDAKDGSERLIYRLVRSRQRQIEEVEKFYGVNYEHDHLSTNRKKATKR</sequence>
<proteinExistence type="predicted"/>
<dbReference type="AlphaFoldDB" id="A0A016URQ1"/>
<reference evidence="2" key="1">
    <citation type="journal article" date="2015" name="Nat. Genet.">
        <title>The genome and transcriptome of the zoonotic hookworm Ancylostoma ceylanicum identify infection-specific gene families.</title>
        <authorList>
            <person name="Schwarz E.M."/>
            <person name="Hu Y."/>
            <person name="Antoshechkin I."/>
            <person name="Miller M.M."/>
            <person name="Sternberg P.W."/>
            <person name="Aroian R.V."/>
        </authorList>
    </citation>
    <scope>NUCLEOTIDE SEQUENCE</scope>
    <source>
        <strain evidence="2">HY135</strain>
    </source>
</reference>
<dbReference type="Proteomes" id="UP000024635">
    <property type="component" value="Unassembled WGS sequence"/>
</dbReference>
<organism evidence="1 2">
    <name type="scientific">Ancylostoma ceylanicum</name>
    <dbReference type="NCBI Taxonomy" id="53326"/>
    <lineage>
        <taxon>Eukaryota</taxon>
        <taxon>Metazoa</taxon>
        <taxon>Ecdysozoa</taxon>
        <taxon>Nematoda</taxon>
        <taxon>Chromadorea</taxon>
        <taxon>Rhabditida</taxon>
        <taxon>Rhabditina</taxon>
        <taxon>Rhabditomorpha</taxon>
        <taxon>Strongyloidea</taxon>
        <taxon>Ancylostomatidae</taxon>
        <taxon>Ancylostomatinae</taxon>
        <taxon>Ancylostoma</taxon>
    </lineage>
</organism>
<evidence type="ECO:0000313" key="2">
    <source>
        <dbReference type="Proteomes" id="UP000024635"/>
    </source>
</evidence>
<dbReference type="EMBL" id="JARK01001365">
    <property type="protein sequence ID" value="EYC17890.1"/>
    <property type="molecule type" value="Genomic_DNA"/>
</dbReference>
<gene>
    <name evidence="1" type="primary">Acey_s0029.g1941</name>
    <name evidence="1" type="ORF">Y032_0029g1941</name>
</gene>
<dbReference type="OrthoDB" id="5867001at2759"/>
<name>A0A016URQ1_9BILA</name>
<evidence type="ECO:0000313" key="1">
    <source>
        <dbReference type="EMBL" id="EYC17890.1"/>
    </source>
</evidence>
<comment type="caution">
    <text evidence="1">The sequence shown here is derived from an EMBL/GenBank/DDBJ whole genome shotgun (WGS) entry which is preliminary data.</text>
</comment>